<dbReference type="PROSITE" id="PS50048">
    <property type="entry name" value="ZN2_CY6_FUNGAL_2"/>
    <property type="match status" value="1"/>
</dbReference>
<dbReference type="OrthoDB" id="3522308at2759"/>
<accession>A0A9W8NI06</accession>
<comment type="subcellular location">
    <subcellularLocation>
        <location evidence="1">Nucleus</location>
    </subcellularLocation>
</comment>
<dbReference type="GO" id="GO:0005634">
    <property type="term" value="C:nucleus"/>
    <property type="evidence" value="ECO:0007669"/>
    <property type="project" value="UniProtKB-SubCell"/>
</dbReference>
<dbReference type="Pfam" id="PF00172">
    <property type="entry name" value="Zn_clus"/>
    <property type="match status" value="1"/>
</dbReference>
<keyword evidence="2" id="KW-0479">Metal-binding</keyword>
<dbReference type="PANTHER" id="PTHR47338">
    <property type="entry name" value="ZN(II)2CYS6 TRANSCRIPTION FACTOR (EUROFUNG)-RELATED"/>
    <property type="match status" value="1"/>
</dbReference>
<keyword evidence="3" id="KW-0805">Transcription regulation</keyword>
<organism evidence="8 9">
    <name type="scientific">Xylaria arbuscula</name>
    <dbReference type="NCBI Taxonomy" id="114810"/>
    <lineage>
        <taxon>Eukaryota</taxon>
        <taxon>Fungi</taxon>
        <taxon>Dikarya</taxon>
        <taxon>Ascomycota</taxon>
        <taxon>Pezizomycotina</taxon>
        <taxon>Sordariomycetes</taxon>
        <taxon>Xylariomycetidae</taxon>
        <taxon>Xylariales</taxon>
        <taxon>Xylariaceae</taxon>
        <taxon>Xylaria</taxon>
    </lineage>
</organism>
<feature type="region of interest" description="Disordered" evidence="6">
    <location>
        <begin position="1"/>
        <end position="47"/>
    </location>
</feature>
<evidence type="ECO:0000256" key="3">
    <source>
        <dbReference type="ARBA" id="ARBA00023015"/>
    </source>
</evidence>
<feature type="region of interest" description="Disordered" evidence="6">
    <location>
        <begin position="190"/>
        <end position="225"/>
    </location>
</feature>
<dbReference type="VEuPathDB" id="FungiDB:F4678DRAFT_249942"/>
<evidence type="ECO:0000256" key="1">
    <source>
        <dbReference type="ARBA" id="ARBA00004123"/>
    </source>
</evidence>
<evidence type="ECO:0000313" key="8">
    <source>
        <dbReference type="EMBL" id="KAJ3576074.1"/>
    </source>
</evidence>
<dbReference type="GO" id="GO:0003677">
    <property type="term" value="F:DNA binding"/>
    <property type="evidence" value="ECO:0007669"/>
    <property type="project" value="InterPro"/>
</dbReference>
<dbReference type="InterPro" id="IPR007219">
    <property type="entry name" value="XnlR_reg_dom"/>
</dbReference>
<dbReference type="InterPro" id="IPR001138">
    <property type="entry name" value="Zn2Cys6_DnaBD"/>
</dbReference>
<comment type="caution">
    <text evidence="8">The sequence shown here is derived from an EMBL/GenBank/DDBJ whole genome shotgun (WGS) entry which is preliminary data.</text>
</comment>
<dbReference type="CDD" id="cd12148">
    <property type="entry name" value="fungal_TF_MHR"/>
    <property type="match status" value="1"/>
</dbReference>
<dbReference type="SUPFAM" id="SSF57701">
    <property type="entry name" value="Zn2/Cys6 DNA-binding domain"/>
    <property type="match status" value="1"/>
</dbReference>
<dbReference type="GO" id="GO:0006351">
    <property type="term" value="P:DNA-templated transcription"/>
    <property type="evidence" value="ECO:0007669"/>
    <property type="project" value="InterPro"/>
</dbReference>
<evidence type="ECO:0000256" key="6">
    <source>
        <dbReference type="SAM" id="MobiDB-lite"/>
    </source>
</evidence>
<evidence type="ECO:0000256" key="4">
    <source>
        <dbReference type="ARBA" id="ARBA00023163"/>
    </source>
</evidence>
<evidence type="ECO:0000256" key="5">
    <source>
        <dbReference type="ARBA" id="ARBA00023242"/>
    </source>
</evidence>
<dbReference type="InterPro" id="IPR050815">
    <property type="entry name" value="TF_fung"/>
</dbReference>
<evidence type="ECO:0000259" key="7">
    <source>
        <dbReference type="PROSITE" id="PS50048"/>
    </source>
</evidence>
<dbReference type="Pfam" id="PF04082">
    <property type="entry name" value="Fungal_trans"/>
    <property type="match status" value="1"/>
</dbReference>
<dbReference type="Gene3D" id="4.10.240.10">
    <property type="entry name" value="Zn(2)-C6 fungal-type DNA-binding domain"/>
    <property type="match status" value="1"/>
</dbReference>
<gene>
    <name evidence="8" type="ORF">NPX13_g3820</name>
</gene>
<feature type="domain" description="Zn(2)-C6 fungal-type" evidence="7">
    <location>
        <begin position="63"/>
        <end position="93"/>
    </location>
</feature>
<name>A0A9W8NI06_9PEZI</name>
<evidence type="ECO:0000313" key="9">
    <source>
        <dbReference type="Proteomes" id="UP001148614"/>
    </source>
</evidence>
<reference evidence="8" key="1">
    <citation type="submission" date="2022-07" db="EMBL/GenBank/DDBJ databases">
        <title>Genome Sequence of Xylaria arbuscula.</title>
        <authorList>
            <person name="Buettner E."/>
        </authorList>
    </citation>
    <scope>NUCLEOTIDE SEQUENCE</scope>
    <source>
        <strain evidence="8">VT107</strain>
    </source>
</reference>
<dbReference type="GO" id="GO:0000981">
    <property type="term" value="F:DNA-binding transcription factor activity, RNA polymerase II-specific"/>
    <property type="evidence" value="ECO:0007669"/>
    <property type="project" value="InterPro"/>
</dbReference>
<dbReference type="PANTHER" id="PTHR47338:SF20">
    <property type="entry name" value="ZN(II)2CYS6 TRANSCRIPTION FACTOR (EUROFUNG)"/>
    <property type="match status" value="1"/>
</dbReference>
<keyword evidence="4" id="KW-0804">Transcription</keyword>
<evidence type="ECO:0000256" key="2">
    <source>
        <dbReference type="ARBA" id="ARBA00022723"/>
    </source>
</evidence>
<dbReference type="AlphaFoldDB" id="A0A9W8NI06"/>
<dbReference type="InterPro" id="IPR036864">
    <property type="entry name" value="Zn2-C6_fun-type_DNA-bd_sf"/>
</dbReference>
<dbReference type="EMBL" id="JANPWZ010000499">
    <property type="protein sequence ID" value="KAJ3576074.1"/>
    <property type="molecule type" value="Genomic_DNA"/>
</dbReference>
<dbReference type="GO" id="GO:0008270">
    <property type="term" value="F:zinc ion binding"/>
    <property type="evidence" value="ECO:0007669"/>
    <property type="project" value="InterPro"/>
</dbReference>
<dbReference type="CDD" id="cd00067">
    <property type="entry name" value="GAL4"/>
    <property type="match status" value="1"/>
</dbReference>
<proteinExistence type="predicted"/>
<feature type="compositionally biased region" description="Low complexity" evidence="6">
    <location>
        <begin position="11"/>
        <end position="28"/>
    </location>
</feature>
<feature type="compositionally biased region" description="Polar residues" evidence="6">
    <location>
        <begin position="36"/>
        <end position="47"/>
    </location>
</feature>
<protein>
    <recommendedName>
        <fullName evidence="7">Zn(2)-C6 fungal-type domain-containing protein</fullName>
    </recommendedName>
</protein>
<keyword evidence="5" id="KW-0539">Nucleus</keyword>
<dbReference type="Proteomes" id="UP001148614">
    <property type="component" value="Unassembled WGS sequence"/>
</dbReference>
<dbReference type="PROSITE" id="PS00463">
    <property type="entry name" value="ZN2_CY6_FUNGAL_1"/>
    <property type="match status" value="1"/>
</dbReference>
<sequence>MQTGDILMGYSPVSEPTTVSVSSPSRSPVPRPLQNGRATGSISSTDATMTDALYNQDVQAPRACEKCRASKRKCDKKLPSCDRCKRLNAKCHYIQDPNLTNVNPNGGAQVVFLQQSHSLANDILFRSAEPLEGISASQILSLVSLDTPSGGGAQHDFRHSVSLYFNFIHPWYGVVHPTLFYRQLPSMLGSGDSRSPPDMESSPFSHGTVDHHGGGPKSNSDHTGSPELASKEFALLVVLMNLTIRMRLTDAGEQHMFDETYRTVKRILALLLMVCADGPHPTVELVQCGALMALYEYGHGEIETAYQTLSQVAAVARVLGISATQKGDSGIDDVPLTLEEEQRNCLWWGLFILEQFILQDDAMRHLPFVFESPSRTTLLPESQVMATPLLPPSLAPRPTLPSARLLTTDVAVGSQKLGSFQLSAKSASIFHRALYIDKERRKRPGEKPLVNAFTELDNEIRFATKSLLEQSLDWETKLDCFAMLIGALFVLYTPFLALLERSNPAAIESDPELTVALTALRFACKMSTEISCKINTDFDSPSRSPAVLCAPAGASCYRVILAYTCISRIFPEEHDACQKAITEKFESLWLFSFRWGFAEKMMRQLEYRTGINRKHYLKNTSIYPPALGLGYEYPQQS</sequence>
<dbReference type="SMART" id="SM00066">
    <property type="entry name" value="GAL4"/>
    <property type="match status" value="1"/>
</dbReference>
<keyword evidence="9" id="KW-1185">Reference proteome</keyword>